<keyword evidence="1" id="KW-0472">Membrane</keyword>
<keyword evidence="3" id="KW-1185">Reference proteome</keyword>
<protein>
    <submittedName>
        <fullName evidence="2">PTS trehalose transporter subunit IIBC</fullName>
    </submittedName>
</protein>
<keyword evidence="1" id="KW-1133">Transmembrane helix</keyword>
<feature type="transmembrane region" description="Helical" evidence="1">
    <location>
        <begin position="220"/>
        <end position="241"/>
    </location>
</feature>
<evidence type="ECO:0000256" key="1">
    <source>
        <dbReference type="SAM" id="Phobius"/>
    </source>
</evidence>
<sequence>MGELTKMSKMKNIYRKVMNRWIIFGATSLNYEKYEGLGYTYAMLPFIEENYQDDPEGKKTAIKTQLQFFNTTPYTAPFIMGVDVGMEEKGKTESLEAVSALKTGLMGPLAGIGDSLFVTIPWTIFGAIAANMALHGNAFGCIMWVVASILLRLTAYPLFNVGYRSGTKMLSSLNTTLKSLTNAASVLGLMVVGALAATMVKVNLAFTFKQGKLTMTGNSILDQIMPGLLPAAVVALIYYLLGKKVKPLYVILIVLVVSVALNAMHVLA</sequence>
<keyword evidence="1" id="KW-0812">Transmembrane</keyword>
<proteinExistence type="predicted"/>
<dbReference type="PANTHER" id="PTHR32502:SF26">
    <property type="entry name" value="PHOSPHOTRANSFERASE SYSTEM SUGAR-SPECIFIC EIID COMPONENT"/>
    <property type="match status" value="1"/>
</dbReference>
<dbReference type="EMBL" id="CP029477">
    <property type="protein sequence ID" value="AWM75832.1"/>
    <property type="molecule type" value="Genomic_DNA"/>
</dbReference>
<gene>
    <name evidence="2" type="ORF">DKL58_07520</name>
</gene>
<dbReference type="PANTHER" id="PTHR32502">
    <property type="entry name" value="N-ACETYLGALACTOSAMINE PERMEASE II COMPONENT-RELATED"/>
    <property type="match status" value="1"/>
</dbReference>
<evidence type="ECO:0000313" key="2">
    <source>
        <dbReference type="EMBL" id="AWM75832.1"/>
    </source>
</evidence>
<feature type="transmembrane region" description="Helical" evidence="1">
    <location>
        <begin position="109"/>
        <end position="130"/>
    </location>
</feature>
<feature type="transmembrane region" description="Helical" evidence="1">
    <location>
        <begin position="136"/>
        <end position="159"/>
    </location>
</feature>
<name>A0ABM6W1U9_9LACO</name>
<feature type="transmembrane region" description="Helical" evidence="1">
    <location>
        <begin position="248"/>
        <end position="267"/>
    </location>
</feature>
<organism evidence="2 3">
    <name type="scientific">Lactobacillus kullabergensis</name>
    <dbReference type="NCBI Taxonomy" id="1218493"/>
    <lineage>
        <taxon>Bacteria</taxon>
        <taxon>Bacillati</taxon>
        <taxon>Bacillota</taxon>
        <taxon>Bacilli</taxon>
        <taxon>Lactobacillales</taxon>
        <taxon>Lactobacillaceae</taxon>
        <taxon>Lactobacillus</taxon>
    </lineage>
</organism>
<accession>A0ABM6W1U9</accession>
<dbReference type="InterPro" id="IPR050303">
    <property type="entry name" value="GatZ_KbaZ_carbometab"/>
</dbReference>
<dbReference type="PROSITE" id="PS51108">
    <property type="entry name" value="PTS_EIID"/>
    <property type="match status" value="1"/>
</dbReference>
<feature type="transmembrane region" description="Helical" evidence="1">
    <location>
        <begin position="180"/>
        <end position="200"/>
    </location>
</feature>
<dbReference type="Proteomes" id="UP000246036">
    <property type="component" value="Chromosome"/>
</dbReference>
<evidence type="ECO:0000313" key="3">
    <source>
        <dbReference type="Proteomes" id="UP000246036"/>
    </source>
</evidence>
<reference evidence="2 3" key="1">
    <citation type="submission" date="2018-05" db="EMBL/GenBank/DDBJ databases">
        <title>Reference genomes for bee gut microbiota database.</title>
        <authorList>
            <person name="Ellegaard K.M."/>
        </authorList>
    </citation>
    <scope>NUCLEOTIDE SEQUENCE [LARGE SCALE GENOMIC DNA]</scope>
    <source>
        <strain evidence="2 3">ESL0186</strain>
    </source>
</reference>
<dbReference type="InterPro" id="IPR004704">
    <property type="entry name" value="PTS_IID_man"/>
</dbReference>
<dbReference type="Pfam" id="PF03613">
    <property type="entry name" value="EIID-AGA"/>
    <property type="match status" value="1"/>
</dbReference>